<dbReference type="AlphaFoldDB" id="A0A7X9SMC1"/>
<protein>
    <submittedName>
        <fullName evidence="2">Helix-turn-helix transcriptional regulator</fullName>
    </submittedName>
</protein>
<evidence type="ECO:0000259" key="1">
    <source>
        <dbReference type="PROSITE" id="PS50943"/>
    </source>
</evidence>
<name>A0A7X9SMC1_CLOBE</name>
<organism evidence="2 3">
    <name type="scientific">Clostridium beijerinckii</name>
    <name type="common">Clostridium MP</name>
    <dbReference type="NCBI Taxonomy" id="1520"/>
    <lineage>
        <taxon>Bacteria</taxon>
        <taxon>Bacillati</taxon>
        <taxon>Bacillota</taxon>
        <taxon>Clostridia</taxon>
        <taxon>Eubacteriales</taxon>
        <taxon>Clostridiaceae</taxon>
        <taxon>Clostridium</taxon>
    </lineage>
</organism>
<dbReference type="SMART" id="SM00530">
    <property type="entry name" value="HTH_XRE"/>
    <property type="match status" value="1"/>
</dbReference>
<accession>A0A7X9SMC1</accession>
<feature type="domain" description="HTH cro/C1-type" evidence="1">
    <location>
        <begin position="6"/>
        <end position="61"/>
    </location>
</feature>
<dbReference type="Proteomes" id="UP000587880">
    <property type="component" value="Unassembled WGS sequence"/>
</dbReference>
<dbReference type="EMBL" id="JABAGD010000010">
    <property type="protein sequence ID" value="NMF04524.1"/>
    <property type="molecule type" value="Genomic_DNA"/>
</dbReference>
<proteinExistence type="predicted"/>
<comment type="caution">
    <text evidence="2">The sequence shown here is derived from an EMBL/GenBank/DDBJ whole genome shotgun (WGS) entry which is preliminary data.</text>
</comment>
<dbReference type="Gene3D" id="1.10.260.40">
    <property type="entry name" value="lambda repressor-like DNA-binding domains"/>
    <property type="match status" value="1"/>
</dbReference>
<dbReference type="InterPro" id="IPR010982">
    <property type="entry name" value="Lambda_DNA-bd_dom_sf"/>
</dbReference>
<reference evidence="2 3" key="1">
    <citation type="submission" date="2020-04" db="EMBL/GenBank/DDBJ databases">
        <authorList>
            <person name="Hitch T.C.A."/>
            <person name="Wylensek D."/>
            <person name="Clavel T."/>
        </authorList>
    </citation>
    <scope>NUCLEOTIDE SEQUENCE [LARGE SCALE GENOMIC DNA]</scope>
    <source>
        <strain evidence="2 3">WB01_NA02</strain>
    </source>
</reference>
<dbReference type="Pfam" id="PF01381">
    <property type="entry name" value="HTH_3"/>
    <property type="match status" value="1"/>
</dbReference>
<dbReference type="PROSITE" id="PS50943">
    <property type="entry name" value="HTH_CROC1"/>
    <property type="match status" value="1"/>
</dbReference>
<sequence>MNIEKIVQALEELDLTLNKFASRCEISYATLYDLIHGKTKNPRIETVTKISAALNIPITELLNKEE</sequence>
<dbReference type="InterPro" id="IPR001387">
    <property type="entry name" value="Cro/C1-type_HTH"/>
</dbReference>
<dbReference type="RefSeq" id="WP_168981521.1">
    <property type="nucleotide sequence ID" value="NZ_JABAGD010000010.1"/>
</dbReference>
<dbReference type="GO" id="GO:0003677">
    <property type="term" value="F:DNA binding"/>
    <property type="evidence" value="ECO:0007669"/>
    <property type="project" value="InterPro"/>
</dbReference>
<evidence type="ECO:0000313" key="2">
    <source>
        <dbReference type="EMBL" id="NMF04524.1"/>
    </source>
</evidence>
<evidence type="ECO:0000313" key="3">
    <source>
        <dbReference type="Proteomes" id="UP000587880"/>
    </source>
</evidence>
<gene>
    <name evidence="2" type="ORF">HF849_07070</name>
</gene>
<dbReference type="SUPFAM" id="SSF47413">
    <property type="entry name" value="lambda repressor-like DNA-binding domains"/>
    <property type="match status" value="1"/>
</dbReference>